<dbReference type="AlphaFoldDB" id="D8SCU0"/>
<gene>
    <name evidence="3" type="ORF">SELMODRAFT_420695</name>
</gene>
<evidence type="ECO:0000313" key="4">
    <source>
        <dbReference type="Proteomes" id="UP000001514"/>
    </source>
</evidence>
<dbReference type="SUPFAM" id="SSF48452">
    <property type="entry name" value="TPR-like"/>
    <property type="match status" value="1"/>
</dbReference>
<evidence type="ECO:0000256" key="2">
    <source>
        <dbReference type="PROSITE-ProRule" id="PRU00708"/>
    </source>
</evidence>
<dbReference type="GO" id="GO:0005739">
    <property type="term" value="C:mitochondrion"/>
    <property type="evidence" value="ECO:0000318"/>
    <property type="project" value="GO_Central"/>
</dbReference>
<dbReference type="GO" id="GO:0003729">
    <property type="term" value="F:mRNA binding"/>
    <property type="evidence" value="ECO:0007669"/>
    <property type="project" value="UniProtKB-ARBA"/>
</dbReference>
<reference evidence="3 4" key="1">
    <citation type="journal article" date="2011" name="Science">
        <title>The Selaginella genome identifies genetic changes associated with the evolution of vascular plants.</title>
        <authorList>
            <person name="Banks J.A."/>
            <person name="Nishiyama T."/>
            <person name="Hasebe M."/>
            <person name="Bowman J.L."/>
            <person name="Gribskov M."/>
            <person name="dePamphilis C."/>
            <person name="Albert V.A."/>
            <person name="Aono N."/>
            <person name="Aoyama T."/>
            <person name="Ambrose B.A."/>
            <person name="Ashton N.W."/>
            <person name="Axtell M.J."/>
            <person name="Barker E."/>
            <person name="Barker M.S."/>
            <person name="Bennetzen J.L."/>
            <person name="Bonawitz N.D."/>
            <person name="Chapple C."/>
            <person name="Cheng C."/>
            <person name="Correa L.G."/>
            <person name="Dacre M."/>
            <person name="DeBarry J."/>
            <person name="Dreyer I."/>
            <person name="Elias M."/>
            <person name="Engstrom E.M."/>
            <person name="Estelle M."/>
            <person name="Feng L."/>
            <person name="Finet C."/>
            <person name="Floyd S.K."/>
            <person name="Frommer W.B."/>
            <person name="Fujita T."/>
            <person name="Gramzow L."/>
            <person name="Gutensohn M."/>
            <person name="Harholt J."/>
            <person name="Hattori M."/>
            <person name="Heyl A."/>
            <person name="Hirai T."/>
            <person name="Hiwatashi Y."/>
            <person name="Ishikawa M."/>
            <person name="Iwata M."/>
            <person name="Karol K.G."/>
            <person name="Koehler B."/>
            <person name="Kolukisaoglu U."/>
            <person name="Kubo M."/>
            <person name="Kurata T."/>
            <person name="Lalonde S."/>
            <person name="Li K."/>
            <person name="Li Y."/>
            <person name="Litt A."/>
            <person name="Lyons E."/>
            <person name="Manning G."/>
            <person name="Maruyama T."/>
            <person name="Michael T.P."/>
            <person name="Mikami K."/>
            <person name="Miyazaki S."/>
            <person name="Morinaga S."/>
            <person name="Murata T."/>
            <person name="Mueller-Roeber B."/>
            <person name="Nelson D.R."/>
            <person name="Obara M."/>
            <person name="Oguri Y."/>
            <person name="Olmstead R.G."/>
            <person name="Onodera N."/>
            <person name="Petersen B.L."/>
            <person name="Pils B."/>
            <person name="Prigge M."/>
            <person name="Rensing S.A."/>
            <person name="Riano-Pachon D.M."/>
            <person name="Roberts A.W."/>
            <person name="Sato Y."/>
            <person name="Scheller H.V."/>
            <person name="Schulz B."/>
            <person name="Schulz C."/>
            <person name="Shakirov E.V."/>
            <person name="Shibagaki N."/>
            <person name="Shinohara N."/>
            <person name="Shippen D.E."/>
            <person name="Soerensen I."/>
            <person name="Sotooka R."/>
            <person name="Sugimoto N."/>
            <person name="Sugita M."/>
            <person name="Sumikawa N."/>
            <person name="Tanurdzic M."/>
            <person name="Theissen G."/>
            <person name="Ulvskov P."/>
            <person name="Wakazuki S."/>
            <person name="Weng J.K."/>
            <person name="Willats W.W."/>
            <person name="Wipf D."/>
            <person name="Wolf P.G."/>
            <person name="Yang L."/>
            <person name="Zimmer A.D."/>
            <person name="Zhu Q."/>
            <person name="Mitros T."/>
            <person name="Hellsten U."/>
            <person name="Loque D."/>
            <person name="Otillar R."/>
            <person name="Salamov A."/>
            <person name="Schmutz J."/>
            <person name="Shapiro H."/>
            <person name="Lindquist E."/>
            <person name="Lucas S."/>
            <person name="Rokhsar D."/>
            <person name="Grigoriev I.V."/>
        </authorList>
    </citation>
    <scope>NUCLEOTIDE SEQUENCE [LARGE SCALE GENOMIC DNA]</scope>
</reference>
<dbReference type="PROSITE" id="PS51375">
    <property type="entry name" value="PPR"/>
    <property type="match status" value="3"/>
</dbReference>
<dbReference type="InterPro" id="IPR002885">
    <property type="entry name" value="PPR_rpt"/>
</dbReference>
<keyword evidence="4" id="KW-1185">Reference proteome</keyword>
<proteinExistence type="predicted"/>
<organism evidence="4">
    <name type="scientific">Selaginella moellendorffii</name>
    <name type="common">Spikemoss</name>
    <dbReference type="NCBI Taxonomy" id="88036"/>
    <lineage>
        <taxon>Eukaryota</taxon>
        <taxon>Viridiplantae</taxon>
        <taxon>Streptophyta</taxon>
        <taxon>Embryophyta</taxon>
        <taxon>Tracheophyta</taxon>
        <taxon>Lycopodiopsida</taxon>
        <taxon>Selaginellales</taxon>
        <taxon>Selaginellaceae</taxon>
        <taxon>Selaginella</taxon>
    </lineage>
</organism>
<dbReference type="HOGENOM" id="CLU_664621_0_0_1"/>
<feature type="repeat" description="PPR" evidence="2">
    <location>
        <begin position="105"/>
        <end position="139"/>
    </location>
</feature>
<evidence type="ECO:0000313" key="3">
    <source>
        <dbReference type="EMBL" id="EFJ17913.1"/>
    </source>
</evidence>
<feature type="repeat" description="PPR" evidence="2">
    <location>
        <begin position="212"/>
        <end position="242"/>
    </location>
</feature>
<dbReference type="OMA" id="NSERHET"/>
<evidence type="ECO:0000256" key="1">
    <source>
        <dbReference type="ARBA" id="ARBA00022737"/>
    </source>
</evidence>
<dbReference type="Proteomes" id="UP000001514">
    <property type="component" value="Unassembled WGS sequence"/>
</dbReference>
<dbReference type="NCBIfam" id="TIGR00756">
    <property type="entry name" value="PPR"/>
    <property type="match status" value="3"/>
</dbReference>
<dbReference type="InParanoid" id="D8SCU0"/>
<feature type="repeat" description="PPR" evidence="2">
    <location>
        <begin position="246"/>
        <end position="280"/>
    </location>
</feature>
<name>D8SCU0_SELML</name>
<protein>
    <recommendedName>
        <fullName evidence="5">Pentacotripeptide-repeat region of PRORP domain-containing protein</fullName>
    </recommendedName>
</protein>
<keyword evidence="1" id="KW-0677">Repeat</keyword>
<dbReference type="Pfam" id="PF01535">
    <property type="entry name" value="PPR"/>
    <property type="match status" value="3"/>
</dbReference>
<dbReference type="PANTHER" id="PTHR45717:SF15">
    <property type="entry name" value="AGL218WP"/>
    <property type="match status" value="1"/>
</dbReference>
<dbReference type="InterPro" id="IPR011990">
    <property type="entry name" value="TPR-like_helical_dom_sf"/>
</dbReference>
<dbReference type="eggNOG" id="KOG4197">
    <property type="taxonomic scope" value="Eukaryota"/>
</dbReference>
<accession>D8SCU0</accession>
<dbReference type="Gramene" id="EFJ17913">
    <property type="protein sequence ID" value="EFJ17913"/>
    <property type="gene ID" value="SELMODRAFT_420695"/>
</dbReference>
<dbReference type="OrthoDB" id="1890565at2759"/>
<dbReference type="PANTHER" id="PTHR45717">
    <property type="entry name" value="OS12G0527900 PROTEIN"/>
    <property type="match status" value="1"/>
</dbReference>
<sequence>MEKKHLLNVIYKLRITAKFGQAREICDWMIRNKVFEIEESDHVLLLELVGRISKFQATRCFWEMPAELRSEDAYTAMLQVFARWHAIPAAEDTMSEMKSLNLITRVEPYNIMLDMYKRKNEDDKVRAMYDELSSLGVAPDAHTYLIVLRAKQKIGGFDGIEAEVRKFLDEQLTSRQPLFIYECMLRIYTLLRDLAAIENLRSILLKTFKKFSSSSYNCLLDSYRQLGEVERAERLFNEIGNKFTLNIQSYRAMIAVYASNGRMEKANELYKQLFRAGFECHPAIYHAMVAGYIDARDHSNALIQYGKAWDRSLLGHPKPLRATTLLVLRVLAEQGDFSRAESIVRDLKRERQGSDVEVYNWLLKAYIKAEVPVFGFDGRMLAAGVRPNDESLELLRRINLPAKKVESREREESI</sequence>
<dbReference type="FunCoup" id="D8SCU0">
    <property type="interactions" value="1997"/>
</dbReference>
<dbReference type="EMBL" id="GL377612">
    <property type="protein sequence ID" value="EFJ17913.1"/>
    <property type="molecule type" value="Genomic_DNA"/>
</dbReference>
<dbReference type="Gene3D" id="1.25.40.10">
    <property type="entry name" value="Tetratricopeptide repeat domain"/>
    <property type="match status" value="2"/>
</dbReference>
<dbReference type="KEGG" id="smo:SELMODRAFT_420695"/>
<evidence type="ECO:0008006" key="5">
    <source>
        <dbReference type="Google" id="ProtNLM"/>
    </source>
</evidence>